<protein>
    <submittedName>
        <fullName evidence="1">Uncharacterized protein</fullName>
    </submittedName>
</protein>
<proteinExistence type="predicted"/>
<dbReference type="InParanoid" id="A0A1X7TBE9"/>
<evidence type="ECO:0000313" key="1">
    <source>
        <dbReference type="EnsemblMetazoa" id="Aqu2.1.11765_001"/>
    </source>
</evidence>
<sequence length="697" mass="81211">MTLQSQSNDDHDKLFIFACISHVMNSAKHDMKKLFTEKNAYKFSMFCFSLLVNSHSLSDFLSILIKCYVVFGSVNISSNVQESFESLQRSFEGLGMHSNSDSDDFLSLDCTEIEMNVISEMTSEEEDIIRQCKQPFVAFFEAHLNEIIIEMNDKQGDCNPLYQPKWVNLMKHKWLATVPFWTSILRGSEGTRTAGAVEAWNLIVKRRDHLKHRIRPDVFVQEHESYLTGRQRNLEIDELGKPKRYELIGMAPPFTLYHSVKAGSIDWNVIKEEYKCLSTGQHLSTDVIVYYIRAVLTNKVQVIDPVFLPVFEARGYFATLKYTKDDMENARIEILGIILKSYDIASLLNVSSLSEKHAMYFLKLLAFEQKHKEPYNEDYYGAIELVSFEELLECSKTKKAVDFDKLNPLRSVKNNDAIHMIICPIFEHKILLTSLPSNGEIIVYNAHTDIERKEALVQAFRKSVAMWKCAPSRRYSHWDIKEIEIEANDVNDAAEAMCKLIAASFGKIIDVSITTWIINTSLHLSESYDEEMIQKYFPQILQKNNEREQKLDDIVNQLNQESIFENDPESKGFLIPNFLNKPNVNDDDICTFEFDWGKEWYLNHFPVLDRSKSDSDCIFKREFIRKAVKKNESHLREIYWIRSGFSEGIIKRRDLYDSWPLELDDMYFEIQQYLFGLEGDILQRPVLILMNSKMWPE</sequence>
<reference evidence="1" key="1">
    <citation type="submission" date="2017-05" db="UniProtKB">
        <authorList>
            <consortium name="EnsemblMetazoa"/>
        </authorList>
    </citation>
    <scope>IDENTIFICATION</scope>
</reference>
<dbReference type="OrthoDB" id="6612333at2759"/>
<name>A0A1X7TBE9_AMPQE</name>
<organism evidence="1">
    <name type="scientific">Amphimedon queenslandica</name>
    <name type="common">Sponge</name>
    <dbReference type="NCBI Taxonomy" id="400682"/>
    <lineage>
        <taxon>Eukaryota</taxon>
        <taxon>Metazoa</taxon>
        <taxon>Porifera</taxon>
        <taxon>Demospongiae</taxon>
        <taxon>Heteroscleromorpha</taxon>
        <taxon>Haplosclerida</taxon>
        <taxon>Niphatidae</taxon>
        <taxon>Amphimedon</taxon>
    </lineage>
</organism>
<dbReference type="AlphaFoldDB" id="A0A1X7TBE9"/>
<dbReference type="EnsemblMetazoa" id="Aqu2.1.11765_001">
    <property type="protein sequence ID" value="Aqu2.1.11765_001"/>
    <property type="gene ID" value="Aqu2.1.11765"/>
</dbReference>
<accession>A0A1X7TBE9</accession>